<dbReference type="PANTHER" id="PTHR42769:SF3">
    <property type="entry name" value="SUPEROXIDE DISMUTASE [FE] 2, CHLOROPLASTIC"/>
    <property type="match status" value="1"/>
</dbReference>
<reference evidence="3 4" key="1">
    <citation type="submission" date="2019-10" db="EMBL/GenBank/DDBJ databases">
        <title>Evaluation of single-gene subtyping targets for Pseudomonas.</title>
        <authorList>
            <person name="Reichler S.J."/>
            <person name="Orsi R.H."/>
            <person name="Wiedmann M."/>
            <person name="Martin N.H."/>
            <person name="Murphy S.I."/>
        </authorList>
    </citation>
    <scope>NUCLEOTIDE SEQUENCE [LARGE SCALE GENOMIC DNA]</scope>
    <source>
        <strain evidence="3 4">FSL R10-3254</strain>
    </source>
</reference>
<feature type="domain" description="Manganese/iron superoxide dismutase C-terminal" evidence="2">
    <location>
        <begin position="2"/>
        <end position="93"/>
    </location>
</feature>
<dbReference type="Gene3D" id="3.55.40.20">
    <property type="entry name" value="Iron/manganese superoxide dismutase, C-terminal domain"/>
    <property type="match status" value="1"/>
</dbReference>
<name>A0A7X1XCS5_9PSED</name>
<dbReference type="InterPro" id="IPR019832">
    <property type="entry name" value="Mn/Fe_SOD_C"/>
</dbReference>
<accession>A0A7X1XCS5</accession>
<proteinExistence type="predicted"/>
<organism evidence="3 4">
    <name type="scientific">Pseudomonas helleri</name>
    <dbReference type="NCBI Taxonomy" id="1608996"/>
    <lineage>
        <taxon>Bacteria</taxon>
        <taxon>Pseudomonadati</taxon>
        <taxon>Pseudomonadota</taxon>
        <taxon>Gammaproteobacteria</taxon>
        <taxon>Pseudomonadales</taxon>
        <taxon>Pseudomonadaceae</taxon>
        <taxon>Pseudomonas</taxon>
    </lineage>
</organism>
<protein>
    <recommendedName>
        <fullName evidence="2">Manganese/iron superoxide dismutase C-terminal domain-containing protein</fullName>
    </recommendedName>
</protein>
<evidence type="ECO:0000256" key="1">
    <source>
        <dbReference type="ARBA" id="ARBA00049204"/>
    </source>
</evidence>
<dbReference type="GO" id="GO:0004784">
    <property type="term" value="F:superoxide dismutase activity"/>
    <property type="evidence" value="ECO:0007669"/>
    <property type="project" value="UniProtKB-EC"/>
</dbReference>
<dbReference type="RefSeq" id="WP_153327661.1">
    <property type="nucleotide sequence ID" value="NZ_WIWI01000017.1"/>
</dbReference>
<evidence type="ECO:0000259" key="2">
    <source>
        <dbReference type="Pfam" id="PF02777"/>
    </source>
</evidence>
<dbReference type="GO" id="GO:0046872">
    <property type="term" value="F:metal ion binding"/>
    <property type="evidence" value="ECO:0007669"/>
    <property type="project" value="InterPro"/>
</dbReference>
<dbReference type="SUPFAM" id="SSF54719">
    <property type="entry name" value="Fe,Mn superoxide dismutase (SOD), C-terminal domain"/>
    <property type="match status" value="1"/>
</dbReference>
<comment type="caution">
    <text evidence="3">The sequence shown here is derived from an EMBL/GenBank/DDBJ whole genome shotgun (WGS) entry which is preliminary data.</text>
</comment>
<sequence>MQRWGDHGEFEKAFTTSATGNFGSGWTWLVKKPDGRLDITNTSNAFTPITSDDVPLLTLDVWEHAYYIDHRNARPKFIETLLKHLVNWDFASANFCS</sequence>
<dbReference type="InterPro" id="IPR036314">
    <property type="entry name" value="SOD_C_sf"/>
</dbReference>
<evidence type="ECO:0000313" key="4">
    <source>
        <dbReference type="Proteomes" id="UP000489190"/>
    </source>
</evidence>
<dbReference type="Proteomes" id="UP000489190">
    <property type="component" value="Unassembled WGS sequence"/>
</dbReference>
<dbReference type="InterPro" id="IPR019833">
    <property type="entry name" value="Mn/Fe_SOD_BS"/>
</dbReference>
<comment type="catalytic activity">
    <reaction evidence="1">
        <text>2 superoxide + 2 H(+) = H2O2 + O2</text>
        <dbReference type="Rhea" id="RHEA:20696"/>
        <dbReference type="ChEBI" id="CHEBI:15378"/>
        <dbReference type="ChEBI" id="CHEBI:15379"/>
        <dbReference type="ChEBI" id="CHEBI:16240"/>
        <dbReference type="ChEBI" id="CHEBI:18421"/>
        <dbReference type="EC" id="1.15.1.1"/>
    </reaction>
</comment>
<dbReference type="Pfam" id="PF02777">
    <property type="entry name" value="Sod_Fe_C"/>
    <property type="match status" value="1"/>
</dbReference>
<evidence type="ECO:0000313" key="3">
    <source>
        <dbReference type="EMBL" id="MQT89053.1"/>
    </source>
</evidence>
<dbReference type="EMBL" id="WIWI01000017">
    <property type="protein sequence ID" value="MQT89053.1"/>
    <property type="molecule type" value="Genomic_DNA"/>
</dbReference>
<dbReference type="PANTHER" id="PTHR42769">
    <property type="entry name" value="SUPEROXIDE DISMUTASE"/>
    <property type="match status" value="1"/>
</dbReference>
<gene>
    <name evidence="3" type="ORF">GHO39_07875</name>
</gene>
<dbReference type="AlphaFoldDB" id="A0A7X1XCS5"/>
<dbReference type="PROSITE" id="PS00088">
    <property type="entry name" value="SOD_MN"/>
    <property type="match status" value="1"/>
</dbReference>